<dbReference type="Pfam" id="PF10082">
    <property type="entry name" value="BBP2_2"/>
    <property type="match status" value="1"/>
</dbReference>
<dbReference type="RefSeq" id="WP_257511144.1">
    <property type="nucleotide sequence ID" value="NZ_JANKHG010000014.1"/>
</dbReference>
<comment type="caution">
    <text evidence="1">The sequence shown here is derived from an EMBL/GenBank/DDBJ whole genome shotgun (WGS) entry which is preliminary data.</text>
</comment>
<protein>
    <submittedName>
        <fullName evidence="1">Outer membrane beta-barrel protein</fullName>
    </submittedName>
</protein>
<reference evidence="1" key="1">
    <citation type="submission" date="2022-07" db="EMBL/GenBank/DDBJ databases">
        <authorList>
            <person name="Xamxidin M."/>
        </authorList>
    </citation>
    <scope>NUCLEOTIDE SEQUENCE</scope>
    <source>
        <strain evidence="1">YS8-69</strain>
    </source>
</reference>
<evidence type="ECO:0000313" key="2">
    <source>
        <dbReference type="Proteomes" id="UP001165267"/>
    </source>
</evidence>
<sequence length="425" mass="47274">MEVSEHHRLAGGSTAHHACKRPWKSTRLLAGFFLGLAISLEDTPALAFSTEPNKGITPFGNYTRTYDSNLLNQSGEGTTPRSDNVDRVEVGTHIDFQISRQRFTGLFSLSDTKHERFTERDTDGNAHRLRWDSEIGKTLIASLMGSSVSDQAPIQTGFVTANKREQDNLGASLTWNFHPNYAVLSQFANTETRFIGTEDTNEAVLAGLNRDDKTSYIGVAYKPGTGSSTALLFKQATGVFPTRQIVAPGQTVSNNFEQSETELLTKWNYSEITALTLSLSSVNRQHEEIQSRDFAGTNYRLEVFYQPTVKTNFNLIWGKQIVGISDASNSDALARQLSIAMNMELSSKVMFQLAYSPQELQFDGTDGINTAPRTESLREGRAGLEFQIDPKVTLGANLRKRSRDSTLVNTDYSAHSMNIFVRYEH</sequence>
<gene>
    <name evidence="1" type="ORF">NSP04_04570</name>
</gene>
<accession>A0ABT1XF60</accession>
<name>A0ABT1XF60_9BURK</name>
<organism evidence="1 2">
    <name type="scientific">Limnobacter parvus</name>
    <dbReference type="NCBI Taxonomy" id="2939690"/>
    <lineage>
        <taxon>Bacteria</taxon>
        <taxon>Pseudomonadati</taxon>
        <taxon>Pseudomonadota</taxon>
        <taxon>Betaproteobacteria</taxon>
        <taxon>Burkholderiales</taxon>
        <taxon>Burkholderiaceae</taxon>
        <taxon>Limnobacter</taxon>
    </lineage>
</organism>
<dbReference type="Proteomes" id="UP001165267">
    <property type="component" value="Unassembled WGS sequence"/>
</dbReference>
<dbReference type="EMBL" id="JANKHG010000014">
    <property type="protein sequence ID" value="MCR2745917.1"/>
    <property type="molecule type" value="Genomic_DNA"/>
</dbReference>
<keyword evidence="2" id="KW-1185">Reference proteome</keyword>
<proteinExistence type="predicted"/>
<evidence type="ECO:0000313" key="1">
    <source>
        <dbReference type="EMBL" id="MCR2745917.1"/>
    </source>
</evidence>
<dbReference type="InterPro" id="IPR018759">
    <property type="entry name" value="BBP2_2"/>
</dbReference>